<feature type="transmembrane region" description="Helical" evidence="7">
    <location>
        <begin position="149"/>
        <end position="168"/>
    </location>
</feature>
<organism evidence="9 10">
    <name type="scientific">Vibrio rumoiensis</name>
    <dbReference type="NCBI Taxonomy" id="76258"/>
    <lineage>
        <taxon>Bacteria</taxon>
        <taxon>Pseudomonadati</taxon>
        <taxon>Pseudomonadota</taxon>
        <taxon>Gammaproteobacteria</taxon>
        <taxon>Vibrionales</taxon>
        <taxon>Vibrionaceae</taxon>
        <taxon>Vibrio</taxon>
    </lineage>
</organism>
<dbReference type="PANTHER" id="PTHR30509">
    <property type="entry name" value="P-HYDROXYBENZOIC ACID EFFLUX PUMP SUBUNIT-RELATED"/>
    <property type="match status" value="1"/>
</dbReference>
<dbReference type="InterPro" id="IPR049453">
    <property type="entry name" value="Memb_transporter_dom"/>
</dbReference>
<reference evidence="9 10" key="1">
    <citation type="submission" date="2024-10" db="EMBL/GenBank/DDBJ databases">
        <authorList>
            <person name="Yibar A."/>
            <person name="Saticioglu I.B."/>
            <person name="Duman M."/>
            <person name="Ajmi N."/>
            <person name="Gurler F."/>
            <person name="Ay H."/>
            <person name="Onuk E."/>
            <person name="Guler S."/>
            <person name="Romalde J.L."/>
        </authorList>
    </citation>
    <scope>NUCLEOTIDE SEQUENCE [LARGE SCALE GENOMIC DNA]</scope>
    <source>
        <strain evidence="9 10">14-MA-B</strain>
    </source>
</reference>
<keyword evidence="4 7" id="KW-1133">Transmembrane helix</keyword>
<dbReference type="Pfam" id="PF13515">
    <property type="entry name" value="FUSC_2"/>
    <property type="match status" value="1"/>
</dbReference>
<feature type="transmembrane region" description="Helical" evidence="7">
    <location>
        <begin position="120"/>
        <end position="143"/>
    </location>
</feature>
<gene>
    <name evidence="9" type="ORF">ACGRQ9_11360</name>
</gene>
<accession>A0ABW7J038</accession>
<evidence type="ECO:0000256" key="6">
    <source>
        <dbReference type="ARBA" id="ARBA00043993"/>
    </source>
</evidence>
<comment type="subcellular location">
    <subcellularLocation>
        <location evidence="1">Cell membrane</location>
        <topology evidence="1">Multi-pass membrane protein</topology>
    </subcellularLocation>
</comment>
<evidence type="ECO:0000313" key="10">
    <source>
        <dbReference type="Proteomes" id="UP001607151"/>
    </source>
</evidence>
<keyword evidence="10" id="KW-1185">Reference proteome</keyword>
<comment type="similarity">
    <text evidence="6">Belongs to the YccS/YhfK family.</text>
</comment>
<evidence type="ECO:0000256" key="4">
    <source>
        <dbReference type="ARBA" id="ARBA00022989"/>
    </source>
</evidence>
<evidence type="ECO:0000256" key="5">
    <source>
        <dbReference type="ARBA" id="ARBA00023136"/>
    </source>
</evidence>
<evidence type="ECO:0000256" key="2">
    <source>
        <dbReference type="ARBA" id="ARBA00022475"/>
    </source>
</evidence>
<feature type="transmembrane region" description="Helical" evidence="7">
    <location>
        <begin position="45"/>
        <end position="62"/>
    </location>
</feature>
<keyword evidence="2" id="KW-1003">Cell membrane</keyword>
<keyword evidence="5 7" id="KW-0472">Membrane</keyword>
<dbReference type="PANTHER" id="PTHR30509:SF42">
    <property type="entry name" value="INNER MEMBRANE PROTEIN YEEA"/>
    <property type="match status" value="1"/>
</dbReference>
<dbReference type="RefSeq" id="WP_089140051.1">
    <property type="nucleotide sequence ID" value="NZ_AP018685.1"/>
</dbReference>
<comment type="caution">
    <text evidence="9">The sequence shown here is derived from an EMBL/GenBank/DDBJ whole genome shotgun (WGS) entry which is preliminary data.</text>
</comment>
<feature type="domain" description="Integral membrane bound transporter" evidence="8">
    <location>
        <begin position="34"/>
        <end position="158"/>
    </location>
</feature>
<evidence type="ECO:0000259" key="8">
    <source>
        <dbReference type="Pfam" id="PF13515"/>
    </source>
</evidence>
<dbReference type="Proteomes" id="UP001607151">
    <property type="component" value="Unassembled WGS sequence"/>
</dbReference>
<feature type="transmembrane region" description="Helical" evidence="7">
    <location>
        <begin position="20"/>
        <end position="39"/>
    </location>
</feature>
<evidence type="ECO:0000313" key="9">
    <source>
        <dbReference type="EMBL" id="MFH0266053.1"/>
    </source>
</evidence>
<name>A0ABW7J038_9VIBR</name>
<dbReference type="EMBL" id="JBIHSN010000002">
    <property type="protein sequence ID" value="MFH0266053.1"/>
    <property type="molecule type" value="Genomic_DNA"/>
</dbReference>
<protein>
    <submittedName>
        <fullName evidence="9">FUSC family protein</fullName>
    </submittedName>
</protein>
<evidence type="ECO:0000256" key="7">
    <source>
        <dbReference type="SAM" id="Phobius"/>
    </source>
</evidence>
<proteinExistence type="inferred from homology"/>
<keyword evidence="3 7" id="KW-0812">Transmembrane</keyword>
<evidence type="ECO:0000256" key="1">
    <source>
        <dbReference type="ARBA" id="ARBA00004651"/>
    </source>
</evidence>
<sequence length="355" mass="39734">MKRSSAISSSELWFFKYYRLVHSARIAVAFVLMFAATRTLDLHDITWPLITLVVVMGPISYWGNVFPRAIQRISGTCIGALSGIVALYLETISIPLLMVWCSAVMFVCGYLALGKQPYAGLLIGITLAVVLGAHEGSFTQALWRSGDVVLGSAVALFFCSIFPQRAFIHWRLKLSDNLLEISKVHHTLLSPNMVERPNIQSKQDQLRRNIIGSRSLLSAASAETKLNLSLLSRIQTGIVNSLYAIERLSDTYWSDRKSHFTLLNSSALKECHQATESMIIQLSEMIKTGKVEADEWQFDNINEVIEELQVLAKANQVQSQASLYGYVWLSIQLMEEISRLHKLIALALNLTSKAR</sequence>
<evidence type="ECO:0000256" key="3">
    <source>
        <dbReference type="ARBA" id="ARBA00022692"/>
    </source>
</evidence>